<dbReference type="EMBL" id="JAUIZM010000003">
    <property type="protein sequence ID" value="KAK1395107.1"/>
    <property type="molecule type" value="Genomic_DNA"/>
</dbReference>
<accession>A0AAD8IZW6</accession>
<name>A0AAD8IZW6_9APIA</name>
<reference evidence="3" key="2">
    <citation type="submission" date="2023-05" db="EMBL/GenBank/DDBJ databases">
        <authorList>
            <person name="Schelkunov M.I."/>
        </authorList>
    </citation>
    <scope>NUCLEOTIDE SEQUENCE</scope>
    <source>
        <strain evidence="3">Hsosn_3</strain>
        <tissue evidence="3">Leaf</tissue>
    </source>
</reference>
<comment type="caution">
    <text evidence="3">The sequence shown here is derived from an EMBL/GenBank/DDBJ whole genome shotgun (WGS) entry which is preliminary data.</text>
</comment>
<sequence>MKNQASTSTNNAKPLNVPKQGYNARNPNGYGYTRNLNAYTMPRNTSYVNGRSSHYANVSRHAYPRNNNAYVSNNVNYHANDHSRDSIITIFPCSDNNHAFCGNSKYMPKRNPYHISNRNQASRNDIIVVNDYPMPRFVCLAAKKDVWYLDNGCLRHMTSNKSLLNNIRKVTAEIVMFGDSSKCDIIGIGDIGNESFKICDVQLVTGLRYNLLSISQLCDNGCKDRKKRMDTNAPFQQSRKFFIAVAGYMHSCENYTIWLDI</sequence>
<evidence type="ECO:0000313" key="3">
    <source>
        <dbReference type="EMBL" id="KAK1395107.1"/>
    </source>
</evidence>
<dbReference type="InterPro" id="IPR054722">
    <property type="entry name" value="PolX-like_BBD"/>
</dbReference>
<evidence type="ECO:0000256" key="1">
    <source>
        <dbReference type="SAM" id="MobiDB-lite"/>
    </source>
</evidence>
<feature type="domain" description="Retrovirus-related Pol polyprotein from transposon TNT 1-94-like beta-barrel" evidence="2">
    <location>
        <begin position="147"/>
        <end position="222"/>
    </location>
</feature>
<reference evidence="3" key="1">
    <citation type="submission" date="2023-02" db="EMBL/GenBank/DDBJ databases">
        <title>Genome of toxic invasive species Heracleum sosnowskyi carries increased number of genes despite the absence of recent whole-genome duplications.</title>
        <authorList>
            <person name="Schelkunov M."/>
            <person name="Shtratnikova V."/>
            <person name="Makarenko M."/>
            <person name="Klepikova A."/>
            <person name="Omelchenko D."/>
            <person name="Novikova G."/>
            <person name="Obukhova E."/>
            <person name="Bogdanov V."/>
            <person name="Penin A."/>
            <person name="Logacheva M."/>
        </authorList>
    </citation>
    <scope>NUCLEOTIDE SEQUENCE</scope>
    <source>
        <strain evidence="3">Hsosn_3</strain>
        <tissue evidence="3">Leaf</tissue>
    </source>
</reference>
<dbReference type="AlphaFoldDB" id="A0AAD8IZW6"/>
<organism evidence="3 4">
    <name type="scientific">Heracleum sosnowskyi</name>
    <dbReference type="NCBI Taxonomy" id="360622"/>
    <lineage>
        <taxon>Eukaryota</taxon>
        <taxon>Viridiplantae</taxon>
        <taxon>Streptophyta</taxon>
        <taxon>Embryophyta</taxon>
        <taxon>Tracheophyta</taxon>
        <taxon>Spermatophyta</taxon>
        <taxon>Magnoliopsida</taxon>
        <taxon>eudicotyledons</taxon>
        <taxon>Gunneridae</taxon>
        <taxon>Pentapetalae</taxon>
        <taxon>asterids</taxon>
        <taxon>campanulids</taxon>
        <taxon>Apiales</taxon>
        <taxon>Apiaceae</taxon>
        <taxon>Apioideae</taxon>
        <taxon>apioid superclade</taxon>
        <taxon>Tordylieae</taxon>
        <taxon>Tordyliinae</taxon>
        <taxon>Heracleum</taxon>
    </lineage>
</organism>
<evidence type="ECO:0000259" key="2">
    <source>
        <dbReference type="Pfam" id="PF22936"/>
    </source>
</evidence>
<feature type="region of interest" description="Disordered" evidence="1">
    <location>
        <begin position="1"/>
        <end position="27"/>
    </location>
</feature>
<protein>
    <recommendedName>
        <fullName evidence="2">Retrovirus-related Pol polyprotein from transposon TNT 1-94-like beta-barrel domain-containing protein</fullName>
    </recommendedName>
</protein>
<dbReference type="Proteomes" id="UP001237642">
    <property type="component" value="Unassembled WGS sequence"/>
</dbReference>
<dbReference type="Pfam" id="PF22936">
    <property type="entry name" value="Pol_BBD"/>
    <property type="match status" value="1"/>
</dbReference>
<proteinExistence type="predicted"/>
<evidence type="ECO:0000313" key="4">
    <source>
        <dbReference type="Proteomes" id="UP001237642"/>
    </source>
</evidence>
<keyword evidence="4" id="KW-1185">Reference proteome</keyword>
<feature type="compositionally biased region" description="Polar residues" evidence="1">
    <location>
        <begin position="1"/>
        <end position="13"/>
    </location>
</feature>
<gene>
    <name evidence="3" type="ORF">POM88_014163</name>
</gene>